<gene>
    <name evidence="5" type="primary">LOC112690756</name>
</gene>
<dbReference type="GO" id="GO:0003677">
    <property type="term" value="F:DNA binding"/>
    <property type="evidence" value="ECO:0007669"/>
    <property type="project" value="TreeGrafter"/>
</dbReference>
<dbReference type="RefSeq" id="XP_025420621.1">
    <property type="nucleotide sequence ID" value="XM_025564836.1"/>
</dbReference>
<sequence>MPRLYTRKTEKAKWTAEQLQAAILAINSGRKIRDVGRSFGIAESTLRGRLKNQDYGKPKLGRKPIFSYEVEKELTKHVLKLSKYFYGLTPTELRRLAYEYAVANGIEHRFCSLTKSAGYDWLELFLKRNPEISLRTPEGTSLNRVSSFNETNVRLFYKNLEETMDKFKLNDKCTRIYNVDETGITTVQKPSRILGPKGQKQVGSMISWERGKNVTVVCCMNAAGSFIPPMFIYPRARVSQLLGRGGPAGSLYECSKNGWITTELFFKWMEHFAKVVKPTTLDPVMLIFDNHTSHISIEIYNFCRSNGICIVTLPPHTSHKLQPLDLTFFGPLKTTFNRECDLFLKAHPHEKITMYDLASLFNKSYIKIATMDKGLSGFNSAGIFPLNTDKFTAEDFAPAQELRDVEKEFTFEYLENELDISENQLSTRQDNENEQENFSLERELQAIEEDFNFPSLQDESTSIHDKKGIVKINDLPLTSTVIYHTSIEQLCPIPKVNATSTKRSTSRKRKSIVLTDTPMKLELEQAKEKREMVKKIKQEKLVRKQENSKQNKVKVKEKTQYNSKKNQKKSITAVKSNKIKRDGKRQLNFSTILSDEETDVNEFQQICAVCGEFGLNEIWYRCRDCGLWAHALCTSTDRPASYICDFCQ</sequence>
<dbReference type="SUPFAM" id="SSF57903">
    <property type="entry name" value="FYVE/PHD zinc finger"/>
    <property type="match status" value="1"/>
</dbReference>
<dbReference type="PANTHER" id="PTHR19303:SF71">
    <property type="entry name" value="ZINC FINGER PHD-TYPE DOMAIN-CONTAINING PROTEIN"/>
    <property type="match status" value="1"/>
</dbReference>
<comment type="subcellular location">
    <subcellularLocation>
        <location evidence="1">Nucleus</location>
    </subcellularLocation>
</comment>
<feature type="domain" description="DDE-1" evidence="3">
    <location>
        <begin position="213"/>
        <end position="339"/>
    </location>
</feature>
<protein>
    <submittedName>
        <fullName evidence="5">Tigger transposable element-derived protein 4-like</fullName>
    </submittedName>
</protein>
<evidence type="ECO:0000256" key="2">
    <source>
        <dbReference type="SAM" id="MobiDB-lite"/>
    </source>
</evidence>
<evidence type="ECO:0000313" key="4">
    <source>
        <dbReference type="Proteomes" id="UP000694846"/>
    </source>
</evidence>
<proteinExistence type="predicted"/>
<reference evidence="5" key="1">
    <citation type="submission" date="2025-08" db="UniProtKB">
        <authorList>
            <consortium name="RefSeq"/>
        </authorList>
    </citation>
    <scope>IDENTIFICATION</scope>
    <source>
        <tissue evidence="5">Whole body</tissue>
    </source>
</reference>
<feature type="compositionally biased region" description="Basic and acidic residues" evidence="2">
    <location>
        <begin position="543"/>
        <end position="559"/>
    </location>
</feature>
<feature type="compositionally biased region" description="Polar residues" evidence="2">
    <location>
        <begin position="560"/>
        <end position="569"/>
    </location>
</feature>
<organism evidence="4 5">
    <name type="scientific">Sipha flava</name>
    <name type="common">yellow sugarcane aphid</name>
    <dbReference type="NCBI Taxonomy" id="143950"/>
    <lineage>
        <taxon>Eukaryota</taxon>
        <taxon>Metazoa</taxon>
        <taxon>Ecdysozoa</taxon>
        <taxon>Arthropoda</taxon>
        <taxon>Hexapoda</taxon>
        <taxon>Insecta</taxon>
        <taxon>Pterygota</taxon>
        <taxon>Neoptera</taxon>
        <taxon>Paraneoptera</taxon>
        <taxon>Hemiptera</taxon>
        <taxon>Sternorrhyncha</taxon>
        <taxon>Aphidomorpha</taxon>
        <taxon>Aphidoidea</taxon>
        <taxon>Aphididae</taxon>
        <taxon>Sipha</taxon>
    </lineage>
</organism>
<dbReference type="GeneID" id="112690756"/>
<evidence type="ECO:0000256" key="1">
    <source>
        <dbReference type="ARBA" id="ARBA00004123"/>
    </source>
</evidence>
<dbReference type="GO" id="GO:0005634">
    <property type="term" value="C:nucleus"/>
    <property type="evidence" value="ECO:0007669"/>
    <property type="project" value="UniProtKB-SubCell"/>
</dbReference>
<dbReference type="Proteomes" id="UP000694846">
    <property type="component" value="Unplaced"/>
</dbReference>
<dbReference type="OrthoDB" id="6626593at2759"/>
<dbReference type="AlphaFoldDB" id="A0A8B8GDE2"/>
<dbReference type="SUPFAM" id="SSF46689">
    <property type="entry name" value="Homeodomain-like"/>
    <property type="match status" value="1"/>
</dbReference>
<dbReference type="InterPro" id="IPR036397">
    <property type="entry name" value="RNaseH_sf"/>
</dbReference>
<feature type="region of interest" description="Disordered" evidence="2">
    <location>
        <begin position="543"/>
        <end position="569"/>
    </location>
</feature>
<evidence type="ECO:0000313" key="5">
    <source>
        <dbReference type="RefSeq" id="XP_025420621.1"/>
    </source>
</evidence>
<dbReference type="Gene3D" id="3.30.420.10">
    <property type="entry name" value="Ribonuclease H-like superfamily/Ribonuclease H"/>
    <property type="match status" value="1"/>
</dbReference>
<dbReference type="CDD" id="cd15517">
    <property type="entry name" value="PHD_TCF19_like"/>
    <property type="match status" value="1"/>
</dbReference>
<dbReference type="InterPro" id="IPR011011">
    <property type="entry name" value="Znf_FYVE_PHD"/>
</dbReference>
<dbReference type="InterPro" id="IPR004875">
    <property type="entry name" value="DDE_SF_endonuclease_dom"/>
</dbReference>
<dbReference type="Pfam" id="PF03184">
    <property type="entry name" value="DDE_1"/>
    <property type="match status" value="1"/>
</dbReference>
<keyword evidence="4" id="KW-1185">Reference proteome</keyword>
<dbReference type="InterPro" id="IPR050863">
    <property type="entry name" value="CenT-Element_Derived"/>
</dbReference>
<dbReference type="InterPro" id="IPR009057">
    <property type="entry name" value="Homeodomain-like_sf"/>
</dbReference>
<accession>A0A8B8GDE2</accession>
<name>A0A8B8GDE2_9HEMI</name>
<dbReference type="PANTHER" id="PTHR19303">
    <property type="entry name" value="TRANSPOSON"/>
    <property type="match status" value="1"/>
</dbReference>
<evidence type="ECO:0000259" key="3">
    <source>
        <dbReference type="Pfam" id="PF03184"/>
    </source>
</evidence>